<dbReference type="RefSeq" id="WP_175541004.1">
    <property type="nucleotide sequence ID" value="NZ_FOSG01000008.1"/>
</dbReference>
<reference evidence="2" key="1">
    <citation type="submission" date="2016-10" db="EMBL/GenBank/DDBJ databases">
        <authorList>
            <person name="Varghese N."/>
            <person name="Submissions S."/>
        </authorList>
    </citation>
    <scope>NUCLEOTIDE SEQUENCE [LARGE SCALE GENOMIC DNA]</scope>
    <source>
        <strain evidence="2">PL19</strain>
    </source>
</reference>
<proteinExistence type="predicted"/>
<accession>A0A1I4C0N7</accession>
<evidence type="ECO:0000313" key="1">
    <source>
        <dbReference type="EMBL" id="SFK74190.1"/>
    </source>
</evidence>
<protein>
    <submittedName>
        <fullName evidence="1">Uncharacterized protein</fullName>
    </submittedName>
</protein>
<gene>
    <name evidence="1" type="ORF">SAMN05192584_108199</name>
</gene>
<evidence type="ECO:0000313" key="2">
    <source>
        <dbReference type="Proteomes" id="UP000198928"/>
    </source>
</evidence>
<dbReference type="EMBL" id="FOSG01000008">
    <property type="protein sequence ID" value="SFK74190.1"/>
    <property type="molecule type" value="Genomic_DNA"/>
</dbReference>
<name>A0A1I4C0N7_9ACTN</name>
<sequence>MSHQNISIRDFLIRDGRTMQKNTCSACHCWSLAKKSDTDEEPVCVNRRCETSPWYGR</sequence>
<organism evidence="1 2">
    <name type="scientific">Streptomyces pini</name>
    <dbReference type="NCBI Taxonomy" id="1520580"/>
    <lineage>
        <taxon>Bacteria</taxon>
        <taxon>Bacillati</taxon>
        <taxon>Actinomycetota</taxon>
        <taxon>Actinomycetes</taxon>
        <taxon>Kitasatosporales</taxon>
        <taxon>Streptomycetaceae</taxon>
        <taxon>Streptomyces</taxon>
    </lineage>
</organism>
<keyword evidence="2" id="KW-1185">Reference proteome</keyword>
<dbReference type="Proteomes" id="UP000198928">
    <property type="component" value="Unassembled WGS sequence"/>
</dbReference>
<dbReference type="AlphaFoldDB" id="A0A1I4C0N7"/>